<evidence type="ECO:0000313" key="15">
    <source>
        <dbReference type="EMBL" id="RMZ53420.1"/>
    </source>
</evidence>
<dbReference type="InterPro" id="IPR023614">
    <property type="entry name" value="Porin_dom_sf"/>
</dbReference>
<evidence type="ECO:0000256" key="1">
    <source>
        <dbReference type="ARBA" id="ARBA00004374"/>
    </source>
</evidence>
<dbReference type="InterPro" id="IPR037930">
    <property type="entry name" value="Tom40"/>
</dbReference>
<evidence type="ECO:0000256" key="10">
    <source>
        <dbReference type="ARBA" id="ARBA00022922"/>
    </source>
</evidence>
<organism evidence="15 16">
    <name type="scientific">Auxenochlorella protothecoides</name>
    <name type="common">Green microalga</name>
    <name type="synonym">Chlorella protothecoides</name>
    <dbReference type="NCBI Taxonomy" id="3075"/>
    <lineage>
        <taxon>Eukaryota</taxon>
        <taxon>Viridiplantae</taxon>
        <taxon>Chlorophyta</taxon>
        <taxon>core chlorophytes</taxon>
        <taxon>Trebouxiophyceae</taxon>
        <taxon>Chlorellales</taxon>
        <taxon>Chlorellaceae</taxon>
        <taxon>Auxenochlorella</taxon>
    </lineage>
</organism>
<proteinExistence type="inferred from homology"/>
<dbReference type="InterPro" id="IPR013534">
    <property type="entry name" value="Starch_synth_cat_dom"/>
</dbReference>
<evidence type="ECO:0000256" key="9">
    <source>
        <dbReference type="ARBA" id="ARBA00022787"/>
    </source>
</evidence>
<comment type="similarity">
    <text evidence="3">Belongs to the Tom40 family.</text>
</comment>
<comment type="caution">
    <text evidence="15">The sequence shown here is derived from an EMBL/GenBank/DDBJ whole genome shotgun (WGS) entry which is preliminary data.</text>
</comment>
<dbReference type="InterPro" id="IPR027246">
    <property type="entry name" value="Porin_Euk/Tom40"/>
</dbReference>
<evidence type="ECO:0000256" key="8">
    <source>
        <dbReference type="ARBA" id="ARBA00022692"/>
    </source>
</evidence>
<evidence type="ECO:0000256" key="6">
    <source>
        <dbReference type="ARBA" id="ARBA00022676"/>
    </source>
</evidence>
<dbReference type="PANTHER" id="PTHR10802">
    <property type="entry name" value="MITOCHONDRIAL IMPORT RECEPTOR SUBUNIT TOM40"/>
    <property type="match status" value="1"/>
</dbReference>
<comment type="pathway">
    <text evidence="2">Glycan biosynthesis; starch biosynthesis.</text>
</comment>
<dbReference type="SUPFAM" id="SSF53756">
    <property type="entry name" value="UDP-Glycosyltransferase/glycogen phosphorylase"/>
    <property type="match status" value="1"/>
</dbReference>
<evidence type="ECO:0000256" key="2">
    <source>
        <dbReference type="ARBA" id="ARBA00004727"/>
    </source>
</evidence>
<evidence type="ECO:0000259" key="14">
    <source>
        <dbReference type="Pfam" id="PF08323"/>
    </source>
</evidence>
<dbReference type="GO" id="GO:0030150">
    <property type="term" value="P:protein import into mitochondrial matrix"/>
    <property type="evidence" value="ECO:0007669"/>
    <property type="project" value="InterPro"/>
</dbReference>
<dbReference type="GO" id="GO:0016757">
    <property type="term" value="F:glycosyltransferase activity"/>
    <property type="evidence" value="ECO:0007669"/>
    <property type="project" value="UniProtKB-KW"/>
</dbReference>
<dbReference type="UniPathway" id="UPA00152"/>
<feature type="non-terminal residue" evidence="15">
    <location>
        <position position="1"/>
    </location>
</feature>
<reference evidence="16" key="1">
    <citation type="journal article" date="2018" name="Algal Res.">
        <title>Characterization of plant carbon substrate utilization by Auxenochlorella protothecoides.</title>
        <authorList>
            <person name="Vogler B.W."/>
            <person name="Starkenburg S.R."/>
            <person name="Sudasinghe N."/>
            <person name="Schambach J.Y."/>
            <person name="Rollin J.A."/>
            <person name="Pattathil S."/>
            <person name="Barry A.N."/>
        </authorList>
    </citation>
    <scope>NUCLEOTIDE SEQUENCE [LARGE SCALE GENOMIC DNA]</scope>
    <source>
        <strain evidence="16">UTEX 25</strain>
    </source>
</reference>
<keyword evidence="4" id="KW-0813">Transport</keyword>
<keyword evidence="13" id="KW-0472">Membrane</keyword>
<gene>
    <name evidence="15" type="ORF">APUTEX25_004908</name>
</gene>
<dbReference type="CDD" id="cd07305">
    <property type="entry name" value="Porin3_Tom40"/>
    <property type="match status" value="1"/>
</dbReference>
<sequence>FPPMASSVFLPQGSLLGPPPCLQNSHSSAFRAYGGAREAADLRDSPLFLAAKQALAATQAEAAAAALPYAAPALGPDTTAVAATGPDSGASSGLTEALAAGLQEVAQAGAPRVAGVKLPVTCNDVRGLVFLDQQVVSCFCPACDARVAGGHDRPLFSFTRFERHSGSKAKKWRLSLRIDPGAVPEGPHLNLMRGGLLAADALLTVSPGYAREVALNAHWGCGLHDILAARGVAGILNGLDTRVWDPARDALLPPGCRYAAAGCAAFRRAAAGEWQQRHAAIFHLVFGVLSQDGERSAFNQHYMPWLNDLGLERLDHEFHTLANYLALARAGAEVGEVHGMIRAYVQAVVSKVAATSLGKALGPFRAWACRPYVRGKAVPDSSPSTPTPTVHVAEETQGVPGVKPLSTMGVTISRAEAAPTAPNPFFPATAAAAIAAVDKPKTDYMNLPQPVRYDELQREIMMSLKPDLFEGMRLELSKPLNHNFGLSHSVYMGNLEVPTANNQPVKMPIGTYEFGANLVTNSGNLMLGRVTTDGRLTGRAVYNLAPWAALKSQFQLAGEPGMSQGMFDVDVRGADWNGTLKYGTSNFYGANYFQSVAQNLSLGGEIFYLAEQRRSGIGLAARHATDTSIATVQVANTGLLSLSYLQRVNEKVTLSTDFVFNKNSREATASFGYDYILRQARLRGRIDTDGKIGAYVEERLSVGINFVLSAELDHVKKDYKFGFGLNVGE</sequence>
<keyword evidence="8" id="KW-0812">Transmembrane</keyword>
<keyword evidence="6" id="KW-0328">Glycosyltransferase</keyword>
<evidence type="ECO:0000256" key="7">
    <source>
        <dbReference type="ARBA" id="ARBA00022679"/>
    </source>
</evidence>
<keyword evidence="5" id="KW-1134">Transmembrane beta strand</keyword>
<evidence type="ECO:0000256" key="12">
    <source>
        <dbReference type="ARBA" id="ARBA00023128"/>
    </source>
</evidence>
<dbReference type="Gene3D" id="3.40.50.2000">
    <property type="entry name" value="Glycogen Phosphorylase B"/>
    <property type="match status" value="1"/>
</dbReference>
<keyword evidence="10" id="KW-0750">Starch biosynthesis</keyword>
<evidence type="ECO:0000256" key="13">
    <source>
        <dbReference type="ARBA" id="ARBA00023136"/>
    </source>
</evidence>
<keyword evidence="9" id="KW-1000">Mitochondrion outer membrane</keyword>
<protein>
    <recommendedName>
        <fullName evidence="14">Starch synthase catalytic domain-containing protein</fullName>
    </recommendedName>
</protein>
<accession>A0A3M7KUI6</accession>
<evidence type="ECO:0000256" key="5">
    <source>
        <dbReference type="ARBA" id="ARBA00022452"/>
    </source>
</evidence>
<dbReference type="Proteomes" id="UP000279271">
    <property type="component" value="Unassembled WGS sequence"/>
</dbReference>
<evidence type="ECO:0000256" key="4">
    <source>
        <dbReference type="ARBA" id="ARBA00022448"/>
    </source>
</evidence>
<dbReference type="Gene3D" id="2.40.160.10">
    <property type="entry name" value="Porin"/>
    <property type="match status" value="1"/>
</dbReference>
<dbReference type="AlphaFoldDB" id="A0A3M7KUI6"/>
<dbReference type="Pfam" id="PF01459">
    <property type="entry name" value="Porin_3"/>
    <property type="match status" value="1"/>
</dbReference>
<dbReference type="GO" id="GO:0019252">
    <property type="term" value="P:starch biosynthetic process"/>
    <property type="evidence" value="ECO:0007669"/>
    <property type="project" value="UniProtKB-UniPathway"/>
</dbReference>
<dbReference type="GO" id="GO:0005741">
    <property type="term" value="C:mitochondrial outer membrane"/>
    <property type="evidence" value="ECO:0007669"/>
    <property type="project" value="UniProtKB-SubCell"/>
</dbReference>
<keyword evidence="11" id="KW-0653">Protein transport</keyword>
<feature type="domain" description="Starch synthase catalytic" evidence="14">
    <location>
        <begin position="186"/>
        <end position="228"/>
    </location>
</feature>
<name>A0A3M7KUI6_AUXPR</name>
<keyword evidence="12" id="KW-0496">Mitochondrion</keyword>
<keyword evidence="7" id="KW-0808">Transferase</keyword>
<evidence type="ECO:0000256" key="11">
    <source>
        <dbReference type="ARBA" id="ARBA00022927"/>
    </source>
</evidence>
<dbReference type="GO" id="GO:0008320">
    <property type="term" value="F:protein transmembrane transporter activity"/>
    <property type="evidence" value="ECO:0007669"/>
    <property type="project" value="InterPro"/>
</dbReference>
<evidence type="ECO:0000256" key="3">
    <source>
        <dbReference type="ARBA" id="ARBA00010510"/>
    </source>
</evidence>
<comment type="subcellular location">
    <subcellularLocation>
        <location evidence="1">Mitochondrion outer membrane</location>
        <topology evidence="1">Multi-pass membrane protein</topology>
    </subcellularLocation>
</comment>
<evidence type="ECO:0000313" key="16">
    <source>
        <dbReference type="Proteomes" id="UP000279271"/>
    </source>
</evidence>
<dbReference type="EMBL" id="QOKY01000198">
    <property type="protein sequence ID" value="RMZ53420.1"/>
    <property type="molecule type" value="Genomic_DNA"/>
</dbReference>
<dbReference type="Pfam" id="PF08323">
    <property type="entry name" value="Glyco_transf_5"/>
    <property type="match status" value="1"/>
</dbReference>